<comment type="caution">
    <text evidence="10">The sequence shown here is derived from an EMBL/GenBank/DDBJ whole genome shotgun (WGS) entry which is preliminary data.</text>
</comment>
<dbReference type="InterPro" id="IPR016132">
    <property type="entry name" value="Phyto_chromo_attachment"/>
</dbReference>
<dbReference type="GO" id="GO:0005886">
    <property type="term" value="C:plasma membrane"/>
    <property type="evidence" value="ECO:0007669"/>
    <property type="project" value="TreeGrafter"/>
</dbReference>
<dbReference type="PANTHER" id="PTHR45138">
    <property type="entry name" value="REGULATORY COMPONENTS OF SENSORY TRANSDUCTION SYSTEM"/>
    <property type="match status" value="1"/>
</dbReference>
<dbReference type="SUPFAM" id="SSF55073">
    <property type="entry name" value="Nucleotide cyclase"/>
    <property type="match status" value="1"/>
</dbReference>
<dbReference type="CDD" id="cd00130">
    <property type="entry name" value="PAS"/>
    <property type="match status" value="1"/>
</dbReference>
<evidence type="ECO:0000256" key="1">
    <source>
        <dbReference type="ARBA" id="ARBA00022679"/>
    </source>
</evidence>
<dbReference type="SMART" id="SM00086">
    <property type="entry name" value="PAC"/>
    <property type="match status" value="1"/>
</dbReference>
<dbReference type="SUPFAM" id="SSF55781">
    <property type="entry name" value="GAF domain-like"/>
    <property type="match status" value="2"/>
</dbReference>
<evidence type="ECO:0000259" key="6">
    <source>
        <dbReference type="PROSITE" id="PS50110"/>
    </source>
</evidence>
<dbReference type="PROSITE" id="PS50112">
    <property type="entry name" value="PAS"/>
    <property type="match status" value="1"/>
</dbReference>
<dbReference type="InterPro" id="IPR050469">
    <property type="entry name" value="Diguanylate_Cyclase"/>
</dbReference>
<dbReference type="InterPro" id="IPR011006">
    <property type="entry name" value="CheY-like_superfamily"/>
</dbReference>
<dbReference type="InterPro" id="IPR000014">
    <property type="entry name" value="PAS"/>
</dbReference>
<reference evidence="10" key="1">
    <citation type="submission" date="2024-01" db="EMBL/GenBank/DDBJ databases">
        <title>Bank of Algae and Cyanobacteria of the Azores (BACA) strain genomes.</title>
        <authorList>
            <person name="Luz R."/>
            <person name="Cordeiro R."/>
            <person name="Fonseca A."/>
            <person name="Goncalves V."/>
        </authorList>
    </citation>
    <scope>NUCLEOTIDE SEQUENCE</scope>
    <source>
        <strain evidence="10">BACA0141</strain>
    </source>
</reference>
<feature type="domain" description="Phytochrome chromophore attachment site" evidence="5">
    <location>
        <begin position="474"/>
        <end position="610"/>
    </location>
</feature>
<dbReference type="InterPro" id="IPR000160">
    <property type="entry name" value="GGDEF_dom"/>
</dbReference>
<dbReference type="CDD" id="cd01949">
    <property type="entry name" value="GGDEF"/>
    <property type="match status" value="1"/>
</dbReference>
<dbReference type="Gene3D" id="3.30.450.40">
    <property type="match status" value="2"/>
</dbReference>
<dbReference type="Proteomes" id="UP001333818">
    <property type="component" value="Unassembled WGS sequence"/>
</dbReference>
<feature type="domain" description="GGDEF" evidence="9">
    <location>
        <begin position="693"/>
        <end position="829"/>
    </location>
</feature>
<evidence type="ECO:0000259" key="9">
    <source>
        <dbReference type="PROSITE" id="PS50887"/>
    </source>
</evidence>
<dbReference type="InterPro" id="IPR000700">
    <property type="entry name" value="PAS-assoc_C"/>
</dbReference>
<name>A0AAW9Q8B7_9CYAN</name>
<dbReference type="PROSITE" id="PS50887">
    <property type="entry name" value="GGDEF"/>
    <property type="match status" value="1"/>
</dbReference>
<dbReference type="GO" id="GO:0016301">
    <property type="term" value="F:kinase activity"/>
    <property type="evidence" value="ECO:0007669"/>
    <property type="project" value="UniProtKB-KW"/>
</dbReference>
<dbReference type="InterPro" id="IPR001610">
    <property type="entry name" value="PAC"/>
</dbReference>
<dbReference type="SUPFAM" id="SSF55785">
    <property type="entry name" value="PYP-like sensor domain (PAS domain)"/>
    <property type="match status" value="1"/>
</dbReference>
<dbReference type="AlphaFoldDB" id="A0AAW9Q8B7"/>
<feature type="coiled-coil region" evidence="4">
    <location>
        <begin position="621"/>
        <end position="662"/>
    </location>
</feature>
<keyword evidence="1 10" id="KW-0808">Transferase</keyword>
<feature type="domain" description="Response regulatory" evidence="6">
    <location>
        <begin position="8"/>
        <end position="124"/>
    </location>
</feature>
<keyword evidence="10" id="KW-0548">Nucleotidyltransferase</keyword>
<evidence type="ECO:0000256" key="4">
    <source>
        <dbReference type="SAM" id="Coils"/>
    </source>
</evidence>
<dbReference type="SMART" id="SM00091">
    <property type="entry name" value="PAS"/>
    <property type="match status" value="1"/>
</dbReference>
<keyword evidence="4" id="KW-0175">Coiled coil</keyword>
<dbReference type="InterPro" id="IPR001789">
    <property type="entry name" value="Sig_transdc_resp-reg_receiver"/>
</dbReference>
<evidence type="ECO:0000313" key="11">
    <source>
        <dbReference type="Proteomes" id="UP001333818"/>
    </source>
</evidence>
<dbReference type="Gene3D" id="3.30.450.20">
    <property type="entry name" value="PAS domain"/>
    <property type="match status" value="1"/>
</dbReference>
<dbReference type="PROSITE" id="PS50113">
    <property type="entry name" value="PAC"/>
    <property type="match status" value="1"/>
</dbReference>
<dbReference type="FunFam" id="3.30.70.270:FF:000001">
    <property type="entry name" value="Diguanylate cyclase domain protein"/>
    <property type="match status" value="1"/>
</dbReference>
<evidence type="ECO:0000259" key="7">
    <source>
        <dbReference type="PROSITE" id="PS50112"/>
    </source>
</evidence>
<dbReference type="PROSITE" id="PS50046">
    <property type="entry name" value="PHYTOCHROME_2"/>
    <property type="match status" value="1"/>
</dbReference>
<dbReference type="InterPro" id="IPR013655">
    <property type="entry name" value="PAS_fold_3"/>
</dbReference>
<dbReference type="InterPro" id="IPR043128">
    <property type="entry name" value="Rev_trsase/Diguanyl_cyclase"/>
</dbReference>
<keyword evidence="2" id="KW-0418">Kinase</keyword>
<feature type="domain" description="PAC" evidence="8">
    <location>
        <begin position="235"/>
        <end position="287"/>
    </location>
</feature>
<dbReference type="InterPro" id="IPR029016">
    <property type="entry name" value="GAF-like_dom_sf"/>
</dbReference>
<sequence length="829" mass="94622">MTTPNFTTILIVDDNPNNLEVLYRALSSEGYNLRVEVDGINAIEQVNLQAPDLILLDIMMPGIDGFEVCRRLKENEQTKDIPVIFMSALSDTVDKLTGLNLGAVDYITKPFQQEEVLARVKLHLKLRQLTQTLASQNQELNQLTEELEERVRERTSALQQSQEYFRQLAENIQSVFWMTNIQHQQIVYISPAYEAIWGDSKDKVYQSISSWIESIHPEDRDRILAALPKQFTGEFNEVYRILRPDGEVRWIRDRAFPIRNELGETYRIAGIADDITKDKESEELLVAHKIATVLAESTSFEASITRILQTLCEKLSWDVGELWLVNTYPEVLQLMASHVIPEIEATDLIKTHSMMSIEYGSGLIGSVWAERTAKWVEIDQCQNFRNPEVVKKLGLNYAFCFPVTGENELVLAVITLFSCKRQQPNHEFSAVMDDICRQIGQFIENQKTERQLLKQNWQMLILSGLALRIRQSLDLSEILNTAVTEIHKFLGVDRVLIYRFLPDWHGTVEVESVDSQWMSSLGIEIKDTCFQSGLWQDYQRGRKLIVDNIADSDLSECHQQLLARFQVQANLVVPIIEKEQLWGLLIAHQCSAPRHWESFEINLLSQLADQVGIAIAQSRLLTKEKEQLELLQQQNMALELARTEAERTAIELEDANRKLHQLATIDGLTGVANRRRFDEYWQQQWQVLALQQKPLALIMADVDHFKLYNDHYGHPLGDECLRQVAHSICRVVNRPTDLVARYGGEEFVIILPYTSAEGASKVAEAILAEIYRLALPHAKSLVSDCITLSLGISCVVPQYTSSLQVPISLADKALYQAKQSGRNRYCISG</sequence>
<dbReference type="RefSeq" id="WP_330485911.1">
    <property type="nucleotide sequence ID" value="NZ_JAZBJZ010000136.1"/>
</dbReference>
<dbReference type="InterPro" id="IPR029787">
    <property type="entry name" value="Nucleotide_cyclase"/>
</dbReference>
<dbReference type="NCBIfam" id="TIGR00254">
    <property type="entry name" value="GGDEF"/>
    <property type="match status" value="1"/>
</dbReference>
<dbReference type="SUPFAM" id="SSF52172">
    <property type="entry name" value="CheY-like"/>
    <property type="match status" value="1"/>
</dbReference>
<dbReference type="Pfam" id="PF00072">
    <property type="entry name" value="Response_reg"/>
    <property type="match status" value="1"/>
</dbReference>
<evidence type="ECO:0000259" key="5">
    <source>
        <dbReference type="PROSITE" id="PS50046"/>
    </source>
</evidence>
<dbReference type="EMBL" id="JAZBJZ010000136">
    <property type="protein sequence ID" value="MEE3719475.1"/>
    <property type="molecule type" value="Genomic_DNA"/>
</dbReference>
<dbReference type="InterPro" id="IPR035965">
    <property type="entry name" value="PAS-like_dom_sf"/>
</dbReference>
<dbReference type="PANTHER" id="PTHR45138:SF9">
    <property type="entry name" value="DIGUANYLATE CYCLASE DGCM-RELATED"/>
    <property type="match status" value="1"/>
</dbReference>
<dbReference type="SMART" id="SM00448">
    <property type="entry name" value="REC"/>
    <property type="match status" value="1"/>
</dbReference>
<protein>
    <submittedName>
        <fullName evidence="10">Diguanylate cyclase</fullName>
        <ecNumber evidence="10">2.7.7.65</ecNumber>
    </submittedName>
</protein>
<dbReference type="EC" id="2.7.7.65" evidence="10"/>
<dbReference type="InterPro" id="IPR003018">
    <property type="entry name" value="GAF"/>
</dbReference>
<gene>
    <name evidence="10" type="ORF">V2H45_22275</name>
</gene>
<dbReference type="GO" id="GO:0000160">
    <property type="term" value="P:phosphorelay signal transduction system"/>
    <property type="evidence" value="ECO:0007669"/>
    <property type="project" value="InterPro"/>
</dbReference>
<dbReference type="Pfam" id="PF00990">
    <property type="entry name" value="GGDEF"/>
    <property type="match status" value="1"/>
</dbReference>
<evidence type="ECO:0000259" key="8">
    <source>
        <dbReference type="PROSITE" id="PS50113"/>
    </source>
</evidence>
<dbReference type="NCBIfam" id="TIGR00229">
    <property type="entry name" value="sensory_box"/>
    <property type="match status" value="1"/>
</dbReference>
<accession>A0AAW9Q8B7</accession>
<dbReference type="Gene3D" id="3.40.50.2300">
    <property type="match status" value="1"/>
</dbReference>
<dbReference type="Pfam" id="PF01590">
    <property type="entry name" value="GAF"/>
    <property type="match status" value="1"/>
</dbReference>
<dbReference type="GO" id="GO:0043709">
    <property type="term" value="P:cell adhesion involved in single-species biofilm formation"/>
    <property type="evidence" value="ECO:0007669"/>
    <property type="project" value="TreeGrafter"/>
</dbReference>
<dbReference type="SMART" id="SM00267">
    <property type="entry name" value="GGDEF"/>
    <property type="match status" value="1"/>
</dbReference>
<dbReference type="Gene3D" id="3.30.70.270">
    <property type="match status" value="1"/>
</dbReference>
<evidence type="ECO:0000256" key="2">
    <source>
        <dbReference type="ARBA" id="ARBA00022777"/>
    </source>
</evidence>
<dbReference type="CDD" id="cd19920">
    <property type="entry name" value="REC_PA4781-like"/>
    <property type="match status" value="1"/>
</dbReference>
<dbReference type="GO" id="GO:0052621">
    <property type="term" value="F:diguanylate cyclase activity"/>
    <property type="evidence" value="ECO:0007669"/>
    <property type="project" value="UniProtKB-EC"/>
</dbReference>
<proteinExistence type="predicted"/>
<dbReference type="SMART" id="SM00065">
    <property type="entry name" value="GAF"/>
    <property type="match status" value="2"/>
</dbReference>
<evidence type="ECO:0000256" key="3">
    <source>
        <dbReference type="PROSITE-ProRule" id="PRU00169"/>
    </source>
</evidence>
<dbReference type="GO" id="GO:1902201">
    <property type="term" value="P:negative regulation of bacterial-type flagellum-dependent cell motility"/>
    <property type="evidence" value="ECO:0007669"/>
    <property type="project" value="TreeGrafter"/>
</dbReference>
<keyword evidence="3" id="KW-0597">Phosphoprotein</keyword>
<keyword evidence="11" id="KW-1185">Reference proteome</keyword>
<dbReference type="PROSITE" id="PS50110">
    <property type="entry name" value="RESPONSE_REGULATORY"/>
    <property type="match status" value="1"/>
</dbReference>
<feature type="domain" description="PAS" evidence="7">
    <location>
        <begin position="161"/>
        <end position="234"/>
    </location>
</feature>
<organism evidence="10 11">
    <name type="scientific">Tumidithrix elongata BACA0141</name>
    <dbReference type="NCBI Taxonomy" id="2716417"/>
    <lineage>
        <taxon>Bacteria</taxon>
        <taxon>Bacillati</taxon>
        <taxon>Cyanobacteriota</taxon>
        <taxon>Cyanophyceae</taxon>
        <taxon>Pseudanabaenales</taxon>
        <taxon>Pseudanabaenaceae</taxon>
        <taxon>Tumidithrix</taxon>
        <taxon>Tumidithrix elongata</taxon>
    </lineage>
</organism>
<evidence type="ECO:0000313" key="10">
    <source>
        <dbReference type="EMBL" id="MEE3719475.1"/>
    </source>
</evidence>
<feature type="coiled-coil region" evidence="4">
    <location>
        <begin position="119"/>
        <end position="160"/>
    </location>
</feature>
<dbReference type="Pfam" id="PF08447">
    <property type="entry name" value="PAS_3"/>
    <property type="match status" value="1"/>
</dbReference>
<feature type="modified residue" description="4-aspartylphosphate" evidence="3">
    <location>
        <position position="57"/>
    </location>
</feature>